<dbReference type="InterPro" id="IPR011006">
    <property type="entry name" value="CheY-like_superfamily"/>
</dbReference>
<dbReference type="Gene3D" id="3.40.50.2300">
    <property type="match status" value="1"/>
</dbReference>
<reference evidence="1 2" key="1">
    <citation type="submission" date="2024-06" db="EMBL/GenBank/DDBJ databases">
        <authorList>
            <person name="Kaempfer P."/>
            <person name="Viver T."/>
        </authorList>
    </citation>
    <scope>NUCLEOTIDE SEQUENCE [LARGE SCALE GENOMIC DNA]</scope>
    <source>
        <strain evidence="1 2">ST-119</strain>
    </source>
</reference>
<dbReference type="SUPFAM" id="SSF52172">
    <property type="entry name" value="CheY-like"/>
    <property type="match status" value="1"/>
</dbReference>
<gene>
    <name evidence="1" type="ORF">ABS766_04640</name>
</gene>
<evidence type="ECO:0000313" key="1">
    <source>
        <dbReference type="EMBL" id="MFL9843701.1"/>
    </source>
</evidence>
<name>A0ABW8YTR2_9FLAO</name>
<evidence type="ECO:0008006" key="3">
    <source>
        <dbReference type="Google" id="ProtNLM"/>
    </source>
</evidence>
<protein>
    <recommendedName>
        <fullName evidence="3">Response regulatory domain-containing protein</fullName>
    </recommendedName>
</protein>
<organism evidence="1 2">
    <name type="scientific">Flavobacterium rhizosphaerae</name>
    <dbReference type="NCBI Taxonomy" id="3163298"/>
    <lineage>
        <taxon>Bacteria</taxon>
        <taxon>Pseudomonadati</taxon>
        <taxon>Bacteroidota</taxon>
        <taxon>Flavobacteriia</taxon>
        <taxon>Flavobacteriales</taxon>
        <taxon>Flavobacteriaceae</taxon>
        <taxon>Flavobacterium</taxon>
    </lineage>
</organism>
<comment type="caution">
    <text evidence="1">The sequence shown here is derived from an EMBL/GenBank/DDBJ whole genome shotgun (WGS) entry which is preliminary data.</text>
</comment>
<proteinExistence type="predicted"/>
<accession>A0ABW8YTR2</accession>
<keyword evidence="2" id="KW-1185">Reference proteome</keyword>
<evidence type="ECO:0000313" key="2">
    <source>
        <dbReference type="Proteomes" id="UP001629156"/>
    </source>
</evidence>
<dbReference type="Proteomes" id="UP001629156">
    <property type="component" value="Unassembled WGS sequence"/>
</dbReference>
<dbReference type="RefSeq" id="WP_408083955.1">
    <property type="nucleotide sequence ID" value="NZ_JBELPZ010000003.1"/>
</dbReference>
<dbReference type="EMBL" id="JBELPZ010000003">
    <property type="protein sequence ID" value="MFL9843701.1"/>
    <property type="molecule type" value="Genomic_DNA"/>
</dbReference>
<sequence>MTLFVIDWTLMDTTPLLELCRESSHEVVGYEFADGGRAYKKTGELKPDAIIINYNIKPSHGKETAGSIKNRKSTAQIPIYFIDGEVEDNEHCNHLGICLSSEELKELLES</sequence>